<evidence type="ECO:0008006" key="5">
    <source>
        <dbReference type="Google" id="ProtNLM"/>
    </source>
</evidence>
<keyword evidence="2" id="KW-0732">Signal</keyword>
<evidence type="ECO:0000313" key="4">
    <source>
        <dbReference type="Proteomes" id="UP001447516"/>
    </source>
</evidence>
<accession>A0ABV0ATX6</accession>
<proteinExistence type="predicted"/>
<keyword evidence="4" id="KW-1185">Reference proteome</keyword>
<feature type="region of interest" description="Disordered" evidence="1">
    <location>
        <begin position="61"/>
        <end position="88"/>
    </location>
</feature>
<sequence length="144" mass="14791">MSRRCTFRSRPLRAVTARRLTLATLAATIAWTAVTQESSTAASAATSAAAHSARRAAANVVTGHGGGGGEQVASGGSARARQANSGNGKFNQNLNGVFAPTFMIGQQQTGITNGGRISTQGAFCGPGPRLCKVWQNMPITSNGW</sequence>
<gene>
    <name evidence="3" type="ORF">AAH991_18770</name>
</gene>
<feature type="chain" id="PRO_5046395671" description="Secreted protein" evidence="2">
    <location>
        <begin position="33"/>
        <end position="144"/>
    </location>
</feature>
<evidence type="ECO:0000256" key="2">
    <source>
        <dbReference type="SAM" id="SignalP"/>
    </source>
</evidence>
<evidence type="ECO:0000256" key="1">
    <source>
        <dbReference type="SAM" id="MobiDB-lite"/>
    </source>
</evidence>
<comment type="caution">
    <text evidence="3">The sequence shown here is derived from an EMBL/GenBank/DDBJ whole genome shotgun (WGS) entry which is preliminary data.</text>
</comment>
<protein>
    <recommendedName>
        <fullName evidence="5">Secreted protein</fullName>
    </recommendedName>
</protein>
<reference evidence="3 4" key="1">
    <citation type="submission" date="2024-05" db="EMBL/GenBank/DDBJ databases">
        <title>Microbispora sp.ZYX-F-249.</title>
        <authorList>
            <person name="Xie H."/>
        </authorList>
    </citation>
    <scope>NUCLEOTIDE SEQUENCE [LARGE SCALE GENOMIC DNA]</scope>
    <source>
        <strain evidence="3 4">ZYX-F-249</strain>
    </source>
</reference>
<name>A0ABV0ATX6_9ACTN</name>
<dbReference type="EMBL" id="JBDJAW010000014">
    <property type="protein sequence ID" value="MEN3537165.1"/>
    <property type="molecule type" value="Genomic_DNA"/>
</dbReference>
<dbReference type="Proteomes" id="UP001447516">
    <property type="component" value="Unassembled WGS sequence"/>
</dbReference>
<evidence type="ECO:0000313" key="3">
    <source>
        <dbReference type="EMBL" id="MEN3537165.1"/>
    </source>
</evidence>
<organism evidence="3 4">
    <name type="scientific">Microbispora maris</name>
    <dbReference type="NCBI Taxonomy" id="3144104"/>
    <lineage>
        <taxon>Bacteria</taxon>
        <taxon>Bacillati</taxon>
        <taxon>Actinomycetota</taxon>
        <taxon>Actinomycetes</taxon>
        <taxon>Streptosporangiales</taxon>
        <taxon>Streptosporangiaceae</taxon>
        <taxon>Microbispora</taxon>
    </lineage>
</organism>
<feature type="signal peptide" evidence="2">
    <location>
        <begin position="1"/>
        <end position="32"/>
    </location>
</feature>
<dbReference type="RefSeq" id="WP_346227141.1">
    <property type="nucleotide sequence ID" value="NZ_JBDJAW010000014.1"/>
</dbReference>